<dbReference type="InterPro" id="IPR042100">
    <property type="entry name" value="Bug_dom1"/>
</dbReference>
<dbReference type="Gene3D" id="3.40.190.10">
    <property type="entry name" value="Periplasmic binding protein-like II"/>
    <property type="match status" value="1"/>
</dbReference>
<dbReference type="EMBL" id="AM902716">
    <property type="protein sequence ID" value="CAP42300.1"/>
    <property type="molecule type" value="Genomic_DNA"/>
</dbReference>
<evidence type="ECO:0000313" key="2">
    <source>
        <dbReference type="EMBL" id="CAP42300.1"/>
    </source>
</evidence>
<dbReference type="PIRSF" id="PIRSF017082">
    <property type="entry name" value="YflP"/>
    <property type="match status" value="1"/>
</dbReference>
<protein>
    <submittedName>
        <fullName evidence="2">Secreted protein</fullName>
    </submittedName>
</protein>
<dbReference type="AlphaFoldDB" id="A9IJW0"/>
<dbReference type="eggNOG" id="COG3181">
    <property type="taxonomic scope" value="Bacteria"/>
</dbReference>
<proteinExistence type="inferred from homology"/>
<dbReference type="InterPro" id="IPR005064">
    <property type="entry name" value="BUG"/>
</dbReference>
<name>A9IJW0_BORPD</name>
<dbReference type="KEGG" id="bpt:Bpet1961"/>
<dbReference type="SUPFAM" id="SSF53850">
    <property type="entry name" value="Periplasmic binding protein-like II"/>
    <property type="match status" value="1"/>
</dbReference>
<sequence>MQRREFCLGGLGASLAIGRAARAADVYPGRSVRVVVPYAAGGGPDIMMRQFGPRLGATLGQPVVVENKVGAGGVLAAQYVSQAPADGYTALLGSNSHLIQKALQPGLAFDPIEDFAPVGVIGSSPSVLVVAASSPCRTVQDLIAALKARPGQMNYGSGGVGSAAHLGGATLVSLLGARAVHVPFKGSVEIPVSLLRGDTDFAFTIAGTAIPQVEGGKLRALAVTSPAPMAQLPGVPTLHDVLHSELAIQEFWFGFWLPRRSPAAAVDTLFRATNEALDDPGIARMFAATGTRVIHSDSPQAFGAFIRDEARKWAEIVKLAGATAN</sequence>
<comment type="similarity">
    <text evidence="1">Belongs to the UPF0065 (bug) family.</text>
</comment>
<dbReference type="STRING" id="94624.Bpet1961"/>
<dbReference type="PANTHER" id="PTHR42928">
    <property type="entry name" value="TRICARBOXYLATE-BINDING PROTEIN"/>
    <property type="match status" value="1"/>
</dbReference>
<dbReference type="Gene3D" id="3.40.190.150">
    <property type="entry name" value="Bordetella uptake gene, domain 1"/>
    <property type="match status" value="1"/>
</dbReference>
<dbReference type="Proteomes" id="UP000001225">
    <property type="component" value="Chromosome"/>
</dbReference>
<reference evidence="2 3" key="1">
    <citation type="journal article" date="2008" name="BMC Genomics">
        <title>The missing link: Bordetella petrii is endowed with both the metabolic versatility of environmental bacteria and virulence traits of pathogenic Bordetellae.</title>
        <authorList>
            <person name="Gross R."/>
            <person name="Guzman C.A."/>
            <person name="Sebaihia M."/>
            <person name="Martins Dos Santos V.A."/>
            <person name="Pieper D.H."/>
            <person name="Koebnik R."/>
            <person name="Lechner M."/>
            <person name="Bartels D."/>
            <person name="Buhrmester J."/>
            <person name="Choudhuri J.V."/>
            <person name="Ebensen T."/>
            <person name="Gaigalat L."/>
            <person name="Herrmann S."/>
            <person name="Khachane A.N."/>
            <person name="Larisch C."/>
            <person name="Link S."/>
            <person name="Linke B."/>
            <person name="Meyer F."/>
            <person name="Mormann S."/>
            <person name="Nakunst D."/>
            <person name="Rueckert C."/>
            <person name="Schneiker-Bekel S."/>
            <person name="Schulze K."/>
            <person name="Vorhoelter F.J."/>
            <person name="Yevsa T."/>
            <person name="Engle J.T."/>
            <person name="Goldman W.E."/>
            <person name="Puehler A."/>
            <person name="Goebel U.B."/>
            <person name="Goesmann A."/>
            <person name="Bloecker H."/>
            <person name="Kaiser O."/>
            <person name="Martinez-Arias R."/>
        </authorList>
    </citation>
    <scope>NUCLEOTIDE SEQUENCE [LARGE SCALE GENOMIC DNA]</scope>
    <source>
        <strain evidence="3">ATCC BAA-461 / DSM 12804 / CCUG 43448 / CIP 107267 / Se-1111R</strain>
    </source>
</reference>
<accession>A9IJW0</accession>
<dbReference type="PANTHER" id="PTHR42928:SF5">
    <property type="entry name" value="BLR1237 PROTEIN"/>
    <property type="match status" value="1"/>
</dbReference>
<evidence type="ECO:0000256" key="1">
    <source>
        <dbReference type="ARBA" id="ARBA00006987"/>
    </source>
</evidence>
<keyword evidence="3" id="KW-1185">Reference proteome</keyword>
<gene>
    <name evidence="2" type="primary">bug41</name>
    <name evidence="2" type="ordered locus">Bpet1961</name>
</gene>
<dbReference type="Pfam" id="PF03401">
    <property type="entry name" value="TctC"/>
    <property type="match status" value="1"/>
</dbReference>
<evidence type="ECO:0000313" key="3">
    <source>
        <dbReference type="Proteomes" id="UP000001225"/>
    </source>
</evidence>
<organism evidence="2 3">
    <name type="scientific">Bordetella petrii (strain ATCC BAA-461 / DSM 12804 / CCUG 43448 / CIP 107267 / Se-1111R)</name>
    <dbReference type="NCBI Taxonomy" id="340100"/>
    <lineage>
        <taxon>Bacteria</taxon>
        <taxon>Pseudomonadati</taxon>
        <taxon>Pseudomonadota</taxon>
        <taxon>Betaproteobacteria</taxon>
        <taxon>Burkholderiales</taxon>
        <taxon>Alcaligenaceae</taxon>
        <taxon>Bordetella</taxon>
    </lineage>
</organism>